<dbReference type="PANTHER" id="PTHR31900">
    <property type="entry name" value="F-BOX/RNI SUPERFAMILY PROTEIN-RELATED"/>
    <property type="match status" value="1"/>
</dbReference>
<sequence>MEVSVKRCRGFSDAREDLISKLPDALISQVLFYLPTKEAVSTSVLSSRWKSVWLLIPELDLNSSAFPSNNAFVGFIDKFIDFSKIENSCLHKLKLSIRKEHENDNKSCVTRWIGFVATHKLKHLDVECLLWKKKCLEVMPLTLYITQTLFYLRLHRVLLGNVESISLPCLKTMHLEQNVYANETCLEFLISSCPVLEDLSIVRKVDDNVKVLRVLSQTLTSLFVAFDYGEHRRGFHGYYSLDFGVLIDAPRLKYLKIGDDISRSKIVSNMDSLAKIEIVGLFYIERAFHNKVARNFFIGISRVRDMIISDRAMWFMSFYFLREESSPQFCNLSSLEVKISWSRGINLLMFLDNSPNLKSMVLVIYCKNLEKSVSFSSVPQCLLSSLEFVEIKISRFGIISLGIRIARFFVENSVVLKKLVVHSSRPMRKKSLVAFENLLALPRRSSMCQIISVVDAGSCGGENERCSLAADDAYLLEPSGSHLGVTSQCIL</sequence>
<reference evidence="2 3" key="1">
    <citation type="submission" date="2019-12" db="EMBL/GenBank/DDBJ databases">
        <authorList>
            <person name="Jiao W.-B."/>
            <person name="Schneeberger K."/>
        </authorList>
    </citation>
    <scope>NUCLEOTIDE SEQUENCE [LARGE SCALE GENOMIC DNA]</scope>
    <source>
        <strain evidence="3">cv. C24</strain>
    </source>
</reference>
<dbReference type="CDD" id="cd22160">
    <property type="entry name" value="F-box_AtFBL13-like"/>
    <property type="match status" value="1"/>
</dbReference>
<dbReference type="OrthoDB" id="612216at2759"/>
<dbReference type="InterPro" id="IPR050232">
    <property type="entry name" value="FBL13/AtMIF1-like"/>
</dbReference>
<dbReference type="InterPro" id="IPR006566">
    <property type="entry name" value="FBD"/>
</dbReference>
<name>A0A5S9YB49_ARATH</name>
<dbReference type="ExpressionAtlas" id="A0A5S9YB49">
    <property type="expression patterns" value="baseline and differential"/>
</dbReference>
<accession>A0A5S9YB49</accession>
<dbReference type="InterPro" id="IPR053781">
    <property type="entry name" value="F-box_AtFBL13-like"/>
</dbReference>
<dbReference type="Pfam" id="PF08387">
    <property type="entry name" value="FBD"/>
    <property type="match status" value="1"/>
</dbReference>
<dbReference type="InterPro" id="IPR055411">
    <property type="entry name" value="LRR_FXL15/At3g58940/PEG3-like"/>
</dbReference>
<organism evidence="2 3">
    <name type="scientific">Arabidopsis thaliana</name>
    <name type="common">Mouse-ear cress</name>
    <dbReference type="NCBI Taxonomy" id="3702"/>
    <lineage>
        <taxon>Eukaryota</taxon>
        <taxon>Viridiplantae</taxon>
        <taxon>Streptophyta</taxon>
        <taxon>Embryophyta</taxon>
        <taxon>Tracheophyta</taxon>
        <taxon>Spermatophyta</taxon>
        <taxon>Magnoliopsida</taxon>
        <taxon>eudicotyledons</taxon>
        <taxon>Gunneridae</taxon>
        <taxon>Pentapetalae</taxon>
        <taxon>rosids</taxon>
        <taxon>malvids</taxon>
        <taxon>Brassicales</taxon>
        <taxon>Brassicaceae</taxon>
        <taxon>Camelineae</taxon>
        <taxon>Arabidopsis</taxon>
    </lineage>
</organism>
<dbReference type="PANTHER" id="PTHR31900:SF25">
    <property type="entry name" value="FBD DOMAIN-CONTAINING PROTEIN"/>
    <property type="match status" value="1"/>
</dbReference>
<dbReference type="Proteomes" id="UP000434276">
    <property type="component" value="Unassembled WGS sequence"/>
</dbReference>
<evidence type="ECO:0000259" key="1">
    <source>
        <dbReference type="PROSITE" id="PS50181"/>
    </source>
</evidence>
<dbReference type="Pfam" id="PF00646">
    <property type="entry name" value="F-box"/>
    <property type="match status" value="1"/>
</dbReference>
<dbReference type="PROSITE" id="PS50181">
    <property type="entry name" value="FBOX"/>
    <property type="match status" value="1"/>
</dbReference>
<dbReference type="InterPro" id="IPR001810">
    <property type="entry name" value="F-box_dom"/>
</dbReference>
<protein>
    <recommendedName>
        <fullName evidence="1">F-box domain-containing protein</fullName>
    </recommendedName>
</protein>
<dbReference type="SUPFAM" id="SSF81383">
    <property type="entry name" value="F-box domain"/>
    <property type="match status" value="1"/>
</dbReference>
<dbReference type="AlphaFoldDB" id="A0A5S9YB49"/>
<dbReference type="Pfam" id="PF24758">
    <property type="entry name" value="LRR_At5g56370"/>
    <property type="match status" value="1"/>
</dbReference>
<feature type="domain" description="F-box" evidence="1">
    <location>
        <begin position="16"/>
        <end position="52"/>
    </location>
</feature>
<dbReference type="EMBL" id="CACSHJ010000096">
    <property type="protein sequence ID" value="CAA0407505.1"/>
    <property type="molecule type" value="Genomic_DNA"/>
</dbReference>
<dbReference type="SMART" id="SM00579">
    <property type="entry name" value="FBD"/>
    <property type="match status" value="1"/>
</dbReference>
<evidence type="ECO:0000313" key="2">
    <source>
        <dbReference type="EMBL" id="CAA0407505.1"/>
    </source>
</evidence>
<gene>
    <name evidence="2" type="ORF">C24_LOCUS24490</name>
</gene>
<evidence type="ECO:0000313" key="3">
    <source>
        <dbReference type="Proteomes" id="UP000434276"/>
    </source>
</evidence>
<dbReference type="InterPro" id="IPR036047">
    <property type="entry name" value="F-box-like_dom_sf"/>
</dbReference>
<proteinExistence type="predicted"/>